<evidence type="ECO:0008006" key="3">
    <source>
        <dbReference type="Google" id="ProtNLM"/>
    </source>
</evidence>
<protein>
    <recommendedName>
        <fullName evidence="3">Cache domain-containing protein</fullName>
    </recommendedName>
</protein>
<gene>
    <name evidence="1" type="ORF">BCR44DRAFT_1185684</name>
</gene>
<evidence type="ECO:0000313" key="2">
    <source>
        <dbReference type="Proteomes" id="UP000193411"/>
    </source>
</evidence>
<comment type="caution">
    <text evidence="1">The sequence shown here is derived from an EMBL/GenBank/DDBJ whole genome shotgun (WGS) entry which is preliminary data.</text>
</comment>
<accession>A0A1Y2HIU5</accession>
<evidence type="ECO:0000313" key="1">
    <source>
        <dbReference type="EMBL" id="ORZ33904.1"/>
    </source>
</evidence>
<organism evidence="1 2">
    <name type="scientific">Catenaria anguillulae PL171</name>
    <dbReference type="NCBI Taxonomy" id="765915"/>
    <lineage>
        <taxon>Eukaryota</taxon>
        <taxon>Fungi</taxon>
        <taxon>Fungi incertae sedis</taxon>
        <taxon>Blastocladiomycota</taxon>
        <taxon>Blastocladiomycetes</taxon>
        <taxon>Blastocladiales</taxon>
        <taxon>Catenariaceae</taxon>
        <taxon>Catenaria</taxon>
    </lineage>
</organism>
<reference evidence="1 2" key="1">
    <citation type="submission" date="2016-07" db="EMBL/GenBank/DDBJ databases">
        <title>Pervasive Adenine N6-methylation of Active Genes in Fungi.</title>
        <authorList>
            <consortium name="DOE Joint Genome Institute"/>
            <person name="Mondo S.J."/>
            <person name="Dannebaum R.O."/>
            <person name="Kuo R.C."/>
            <person name="Labutti K."/>
            <person name="Haridas S."/>
            <person name="Kuo A."/>
            <person name="Salamov A."/>
            <person name="Ahrendt S.R."/>
            <person name="Lipzen A."/>
            <person name="Sullivan W."/>
            <person name="Andreopoulos W.B."/>
            <person name="Clum A."/>
            <person name="Lindquist E."/>
            <person name="Daum C."/>
            <person name="Ramamoorthy G.K."/>
            <person name="Gryganskyi A."/>
            <person name="Culley D."/>
            <person name="Magnuson J.K."/>
            <person name="James T.Y."/>
            <person name="O'Malley M.A."/>
            <person name="Stajich J.E."/>
            <person name="Spatafora J.W."/>
            <person name="Visel A."/>
            <person name="Grigoriev I.V."/>
        </authorList>
    </citation>
    <scope>NUCLEOTIDE SEQUENCE [LARGE SCALE GENOMIC DNA]</scope>
    <source>
        <strain evidence="1 2">PL171</strain>
    </source>
</reference>
<keyword evidence="2" id="KW-1185">Reference proteome</keyword>
<sequence>MVTFSREHHRETVAKAVKALQVRINTAERLVRIQRAGWDAGVLGDATPAMRQRTFRDLLDMIVAYKDSVAAVYYTSRTMGLNGYYVERTADSGYAYQVWDTDASGTFLNYAIDPESGARIGDIYETPGYNASDEVWVTTVMPPRKHAPPMWTKPYGWGTTLWLTLSNPVFGSEGELAAIAGVDFDLGFITSILQKILDEQKQKAEGTAAAAANVTTYLFDASGDAILGSSIPSNIITRLEFDGNYRTLSMAELGDSVDPRLDLVSDYIRAQNSRLGARARWSFTVPGYFVETAIVNSTYPGSNLRWILVQLASQDPVINPLNDAANITKARLVPRSPCHFLRPLVCREPCLLG</sequence>
<dbReference type="AlphaFoldDB" id="A0A1Y2HIU5"/>
<dbReference type="Proteomes" id="UP000193411">
    <property type="component" value="Unassembled WGS sequence"/>
</dbReference>
<dbReference type="EMBL" id="MCFL01000032">
    <property type="protein sequence ID" value="ORZ33904.1"/>
    <property type="molecule type" value="Genomic_DNA"/>
</dbReference>
<name>A0A1Y2HIU5_9FUNG</name>
<proteinExistence type="predicted"/>
<dbReference type="Gene3D" id="3.30.450.20">
    <property type="entry name" value="PAS domain"/>
    <property type="match status" value="1"/>
</dbReference>